<reference evidence="1 2" key="1">
    <citation type="submission" date="2019-11" db="EMBL/GenBank/DDBJ databases">
        <title>Whole genome sequence of Oryza granulata.</title>
        <authorList>
            <person name="Li W."/>
        </authorList>
    </citation>
    <scope>NUCLEOTIDE SEQUENCE [LARGE SCALE GENOMIC DNA]</scope>
    <source>
        <strain evidence="2">cv. Menghai</strain>
        <tissue evidence="1">Leaf</tissue>
    </source>
</reference>
<protein>
    <submittedName>
        <fullName evidence="1">Uncharacterized protein</fullName>
    </submittedName>
</protein>
<dbReference type="AlphaFoldDB" id="A0A6G1FDC6"/>
<keyword evidence="2" id="KW-1185">Reference proteome</keyword>
<dbReference type="Proteomes" id="UP000479710">
    <property type="component" value="Unassembled WGS sequence"/>
</dbReference>
<gene>
    <name evidence="1" type="ORF">E2562_028865</name>
</gene>
<comment type="caution">
    <text evidence="1">The sequence shown here is derived from an EMBL/GenBank/DDBJ whole genome shotgun (WGS) entry which is preliminary data.</text>
</comment>
<proteinExistence type="predicted"/>
<accession>A0A6G1FDC6</accession>
<name>A0A6G1FDC6_9ORYZ</name>
<sequence>MAEPLPQIHSDAASSLRCPSAYHKNRILSSDRAEDPGGADADLEASENHVLQGDQFFAEEAQEGEDLFVDEEF</sequence>
<organism evidence="1 2">
    <name type="scientific">Oryza meyeriana var. granulata</name>
    <dbReference type="NCBI Taxonomy" id="110450"/>
    <lineage>
        <taxon>Eukaryota</taxon>
        <taxon>Viridiplantae</taxon>
        <taxon>Streptophyta</taxon>
        <taxon>Embryophyta</taxon>
        <taxon>Tracheophyta</taxon>
        <taxon>Spermatophyta</taxon>
        <taxon>Magnoliopsida</taxon>
        <taxon>Liliopsida</taxon>
        <taxon>Poales</taxon>
        <taxon>Poaceae</taxon>
        <taxon>BOP clade</taxon>
        <taxon>Oryzoideae</taxon>
        <taxon>Oryzeae</taxon>
        <taxon>Oryzinae</taxon>
        <taxon>Oryza</taxon>
        <taxon>Oryza meyeriana</taxon>
    </lineage>
</organism>
<evidence type="ECO:0000313" key="2">
    <source>
        <dbReference type="Proteomes" id="UP000479710"/>
    </source>
</evidence>
<dbReference type="EMBL" id="SPHZ02000001">
    <property type="protein sequence ID" value="KAF0934861.1"/>
    <property type="molecule type" value="Genomic_DNA"/>
</dbReference>
<evidence type="ECO:0000313" key="1">
    <source>
        <dbReference type="EMBL" id="KAF0934861.1"/>
    </source>
</evidence>